<evidence type="ECO:0000259" key="2">
    <source>
        <dbReference type="PROSITE" id="PS50011"/>
    </source>
</evidence>
<dbReference type="PROSITE" id="PS50011">
    <property type="entry name" value="PROTEIN_KINASE_DOM"/>
    <property type="match status" value="1"/>
</dbReference>
<dbReference type="RefSeq" id="WP_048470899.1">
    <property type="nucleotide sequence ID" value="NZ_JYNL01000030.1"/>
</dbReference>
<dbReference type="InterPro" id="IPR052961">
    <property type="entry name" value="Oxido-Kinase-like_Enzymes"/>
</dbReference>
<evidence type="ECO:0000313" key="4">
    <source>
        <dbReference type="Proteomes" id="UP000036513"/>
    </source>
</evidence>
<keyword evidence="4" id="KW-1185">Reference proteome</keyword>
<comment type="caution">
    <text evidence="3">The sequence shown here is derived from an EMBL/GenBank/DDBJ whole genome shotgun (WGS) entry which is preliminary data.</text>
</comment>
<dbReference type="Pfam" id="PF01636">
    <property type="entry name" value="APH"/>
    <property type="match status" value="1"/>
</dbReference>
<name>A0A0J6VYG2_9MYCO</name>
<dbReference type="PANTHER" id="PTHR23020">
    <property type="entry name" value="UNCHARACTERIZED NUCLEAR HORMONE RECEPTOR-RELATED"/>
    <property type="match status" value="1"/>
</dbReference>
<evidence type="ECO:0000313" key="3">
    <source>
        <dbReference type="EMBL" id="KMO75159.1"/>
    </source>
</evidence>
<feature type="domain" description="Protein kinase" evidence="2">
    <location>
        <begin position="25"/>
        <end position="359"/>
    </location>
</feature>
<dbReference type="GO" id="GO:0005524">
    <property type="term" value="F:ATP binding"/>
    <property type="evidence" value="ECO:0007669"/>
    <property type="project" value="UniProtKB-UniRule"/>
</dbReference>
<organism evidence="3 4">
    <name type="scientific">Mycolicibacterium chlorophenolicum</name>
    <dbReference type="NCBI Taxonomy" id="37916"/>
    <lineage>
        <taxon>Bacteria</taxon>
        <taxon>Bacillati</taxon>
        <taxon>Actinomycetota</taxon>
        <taxon>Actinomycetes</taxon>
        <taxon>Mycobacteriales</taxon>
        <taxon>Mycobacteriaceae</taxon>
        <taxon>Mycolicibacterium</taxon>
    </lineage>
</organism>
<dbReference type="InterPro" id="IPR015897">
    <property type="entry name" value="CHK_kinase-like"/>
</dbReference>
<evidence type="ECO:0000256" key="1">
    <source>
        <dbReference type="PROSITE-ProRule" id="PRU10141"/>
    </source>
</evidence>
<dbReference type="InterPro" id="IPR000719">
    <property type="entry name" value="Prot_kinase_dom"/>
</dbReference>
<feature type="binding site" evidence="1">
    <location>
        <position position="59"/>
    </location>
    <ligand>
        <name>ATP</name>
        <dbReference type="ChEBI" id="CHEBI:30616"/>
    </ligand>
</feature>
<proteinExistence type="predicted"/>
<dbReference type="InterPro" id="IPR002575">
    <property type="entry name" value="Aminoglycoside_PTrfase"/>
</dbReference>
<keyword evidence="3" id="KW-0808">Transferase</keyword>
<dbReference type="STRING" id="37916.MCHLDSM_03377"/>
<sequence>MSIPRSPADLTPAWLGSVLGAEVTDVEVTAIGTGQTGATYRVAATYADAAGLPATFAVKLPAQDDTVRERVALGYLSEVEFYSTVTDEVAIPVPGCFHSEISSDGSDFVLVLADMAPAEQGDQIAGCTPDEAALAVDALAGLHGPSWCQRRWCDLASIIMPKPGDAAAAGGLGEIALMAANITLDKLGGEVTEEDRDTLLTSMGLVTPWLLAEPQRFSLMHGDYRLDNLLFDPDRTRVTVVDWQTIGVGLPTRDLAYFTATSLLPEIRPTVERDLVQRYHAALLRHGVTDYDVETCWQDYRLGVLQAPFLTTLGFAFAASTERGDEMILTMLSRGCQAIRDLDAIDLVRSYEASSPATA</sequence>
<dbReference type="GO" id="GO:0004672">
    <property type="term" value="F:protein kinase activity"/>
    <property type="evidence" value="ECO:0007669"/>
    <property type="project" value="InterPro"/>
</dbReference>
<accession>A0A0J6VYG2</accession>
<protein>
    <submittedName>
        <fullName evidence="3">Phosphotransferase enzyme family protein</fullName>
    </submittedName>
</protein>
<dbReference type="AlphaFoldDB" id="A0A0J6VYG2"/>
<dbReference type="Proteomes" id="UP000036513">
    <property type="component" value="Unassembled WGS sequence"/>
</dbReference>
<gene>
    <name evidence="3" type="ORF">MCHLDSM_03377</name>
</gene>
<dbReference type="InterPro" id="IPR011009">
    <property type="entry name" value="Kinase-like_dom_sf"/>
</dbReference>
<keyword evidence="1" id="KW-0067">ATP-binding</keyword>
<dbReference type="SMART" id="SM00587">
    <property type="entry name" value="CHK"/>
    <property type="match status" value="1"/>
</dbReference>
<dbReference type="PANTHER" id="PTHR23020:SF41">
    <property type="entry name" value="AMINOGLYCOSIDE PHOSPHOTRANSFERASE DOMAIN-CONTAINING PROTEIN"/>
    <property type="match status" value="1"/>
</dbReference>
<dbReference type="SUPFAM" id="SSF56112">
    <property type="entry name" value="Protein kinase-like (PK-like)"/>
    <property type="match status" value="1"/>
</dbReference>
<reference evidence="3 4" key="1">
    <citation type="journal article" date="2015" name="Genome Biol. Evol.">
        <title>Characterization of Three Mycobacterium spp. with Potential Use in Bioremediation by Genome Sequencing and Comparative Genomics.</title>
        <authorList>
            <person name="Das S."/>
            <person name="Pettersson B.M."/>
            <person name="Behra P.R."/>
            <person name="Ramesh M."/>
            <person name="Dasgupta S."/>
            <person name="Bhattacharya A."/>
            <person name="Kirsebom L.A."/>
        </authorList>
    </citation>
    <scope>NUCLEOTIDE SEQUENCE [LARGE SCALE GENOMIC DNA]</scope>
    <source>
        <strain evidence="3 4">DSM 43826</strain>
    </source>
</reference>
<dbReference type="PATRIC" id="fig|37916.4.peg.3308"/>
<keyword evidence="1" id="KW-0547">Nucleotide-binding</keyword>
<dbReference type="EMBL" id="JYNL01000030">
    <property type="protein sequence ID" value="KMO75159.1"/>
    <property type="molecule type" value="Genomic_DNA"/>
</dbReference>
<dbReference type="InterPro" id="IPR017441">
    <property type="entry name" value="Protein_kinase_ATP_BS"/>
</dbReference>
<dbReference type="Gene3D" id="3.90.1200.10">
    <property type="match status" value="1"/>
</dbReference>
<dbReference type="PROSITE" id="PS00107">
    <property type="entry name" value="PROTEIN_KINASE_ATP"/>
    <property type="match status" value="1"/>
</dbReference>